<reference evidence="1" key="1">
    <citation type="journal article" date="2014" name="Front. Microbiol.">
        <title>High frequency of phylogenetically diverse reductive dehalogenase-homologous genes in deep subseafloor sedimentary metagenomes.</title>
        <authorList>
            <person name="Kawai M."/>
            <person name="Futagami T."/>
            <person name="Toyoda A."/>
            <person name="Takaki Y."/>
            <person name="Nishi S."/>
            <person name="Hori S."/>
            <person name="Arai W."/>
            <person name="Tsubouchi T."/>
            <person name="Morono Y."/>
            <person name="Uchiyama I."/>
            <person name="Ito T."/>
            <person name="Fujiyama A."/>
            <person name="Inagaki F."/>
            <person name="Takami H."/>
        </authorList>
    </citation>
    <scope>NUCLEOTIDE SEQUENCE</scope>
    <source>
        <strain evidence="1">Expedition CK06-06</strain>
    </source>
</reference>
<gene>
    <name evidence="1" type="ORF">S01H4_34793</name>
</gene>
<dbReference type="AlphaFoldDB" id="X1B143"/>
<evidence type="ECO:0008006" key="2">
    <source>
        <dbReference type="Google" id="ProtNLM"/>
    </source>
</evidence>
<evidence type="ECO:0000313" key="1">
    <source>
        <dbReference type="EMBL" id="GAG75062.1"/>
    </source>
</evidence>
<proteinExistence type="predicted"/>
<protein>
    <recommendedName>
        <fullName evidence="2">Peptidase S74 domain-containing protein</fullName>
    </recommendedName>
</protein>
<comment type="caution">
    <text evidence="1">The sequence shown here is derived from an EMBL/GenBank/DDBJ whole genome shotgun (WGS) entry which is preliminary data.</text>
</comment>
<name>X1B143_9ZZZZ</name>
<organism evidence="1">
    <name type="scientific">marine sediment metagenome</name>
    <dbReference type="NCBI Taxonomy" id="412755"/>
    <lineage>
        <taxon>unclassified sequences</taxon>
        <taxon>metagenomes</taxon>
        <taxon>ecological metagenomes</taxon>
    </lineage>
</organism>
<sequence>KSMPEAVGERDGFRTVDYTAIIGLLINAVKELSRKVG</sequence>
<feature type="non-terminal residue" evidence="1">
    <location>
        <position position="1"/>
    </location>
</feature>
<accession>X1B143</accession>
<dbReference type="EMBL" id="BART01018428">
    <property type="protein sequence ID" value="GAG75062.1"/>
    <property type="molecule type" value="Genomic_DNA"/>
</dbReference>